<sequence length="694" mass="77668">MGLQVSKDTKPRIENKVFAEVGDIKVYVIRGIVFQEHASAMIWGIDRSLDFTKGRSSKALVNAAGDTLQAEIKKKYPGGLTSGNIAVVKAGNLNCKEIYFISLEEWNDQVTQQHVLWNIIWECLSIADKSKFVSIVTPAIGSGFLGYPAALVAKSMFECIREFSLKHPDTTLKIVTIAVCTEDKETYNIYKAHARSIACPGIEASNTHVRGSVSVKICAGSLAEWRADVLVSSCSSDLDLSNGGLANRLLQKAGSQLQKECNLKYPDGIRKGKVAVANGYNLHCKKVYFGSLPPWSGDGSTCKQELAFFVCKCLKLVHMYKMQSVAFPALGTGSLKYPPQVTASVIHACVEDFCKRNASSNLLIYIVVKEEISDGKAVKQVFDQEWASIAGNLLIIPSSSYQLPRHLLPPQAPVPPAPKPSRKDTKEYFMYMYQSERKTPNYWEKFHHKKTVKEWNGSMVELPYKMFKVTGSALSDIIQLINDTLKEQPSPNCNNIKVKEVQRLENLQLFDKYASFRHAQFPAVSKRGKLIPLEDIQASTRGQPLTLKYTKRGCVLDQDIYPEVNEHYLFHGTSADAVNGILKQGLDNRLAGNGRFGNGIYCAETPAKSNQYTDKAGEKKMFLIRACLREIYIHNGENYQFKRAPCKTCQKDQCLCGKPLFDSIVAEGALHYREFILHDRYQVYPEYLITYTCS</sequence>
<evidence type="ECO:0000256" key="3">
    <source>
        <dbReference type="ARBA" id="ARBA00022679"/>
    </source>
</evidence>
<dbReference type="EMBL" id="JBJQND010000004">
    <property type="protein sequence ID" value="KAL3880949.1"/>
    <property type="molecule type" value="Genomic_DNA"/>
</dbReference>
<dbReference type="SUPFAM" id="SSF56399">
    <property type="entry name" value="ADP-ribosylation"/>
    <property type="match status" value="1"/>
</dbReference>
<dbReference type="SUPFAM" id="SSF52949">
    <property type="entry name" value="Macro domain-like"/>
    <property type="match status" value="2"/>
</dbReference>
<dbReference type="PANTHER" id="PTHR14453">
    <property type="entry name" value="PARP/ZINC FINGER CCCH TYPE DOMAIN CONTAINING PROTEIN"/>
    <property type="match status" value="1"/>
</dbReference>
<evidence type="ECO:0000259" key="7">
    <source>
        <dbReference type="PROSITE" id="PS51059"/>
    </source>
</evidence>
<feature type="domain" description="Macro" evidence="8">
    <location>
        <begin position="202"/>
        <end position="373"/>
    </location>
</feature>
<gene>
    <name evidence="9" type="ORF">ACJMK2_033151</name>
</gene>
<dbReference type="InterPro" id="IPR002589">
    <property type="entry name" value="Macro_dom"/>
</dbReference>
<name>A0ABD3X3Y0_SINWO</name>
<dbReference type="AlphaFoldDB" id="A0ABD3X3Y0"/>
<keyword evidence="10" id="KW-1185">Reference proteome</keyword>
<keyword evidence="5" id="KW-0539">Nucleus</keyword>
<dbReference type="InterPro" id="IPR043472">
    <property type="entry name" value="Macro_dom-like"/>
</dbReference>
<protein>
    <recommendedName>
        <fullName evidence="6">Poly [ADP-ribose] polymerase</fullName>
        <shortName evidence="6">PARP</shortName>
        <ecNumber evidence="6">2.4.2.-</ecNumber>
    </recommendedName>
</protein>
<evidence type="ECO:0000256" key="1">
    <source>
        <dbReference type="ARBA" id="ARBA00004123"/>
    </source>
</evidence>
<keyword evidence="4 6" id="KW-0520">NAD</keyword>
<dbReference type="SMART" id="SM00506">
    <property type="entry name" value="A1pp"/>
    <property type="match status" value="2"/>
</dbReference>
<dbReference type="PROSITE" id="PS51059">
    <property type="entry name" value="PARP_CATALYTIC"/>
    <property type="match status" value="1"/>
</dbReference>
<dbReference type="Pfam" id="PF01661">
    <property type="entry name" value="Macro"/>
    <property type="match status" value="2"/>
</dbReference>
<evidence type="ECO:0000256" key="2">
    <source>
        <dbReference type="ARBA" id="ARBA00022676"/>
    </source>
</evidence>
<evidence type="ECO:0000256" key="6">
    <source>
        <dbReference type="RuleBase" id="RU362114"/>
    </source>
</evidence>
<dbReference type="Pfam" id="PF00644">
    <property type="entry name" value="PARP"/>
    <property type="match status" value="1"/>
</dbReference>
<feature type="domain" description="PARP catalytic" evidence="7">
    <location>
        <begin position="444"/>
        <end position="694"/>
    </location>
</feature>
<keyword evidence="2 6" id="KW-0328">Glycosyltransferase</keyword>
<dbReference type="InterPro" id="IPR052056">
    <property type="entry name" value="Mono-ARTD/PARP"/>
</dbReference>
<dbReference type="PANTHER" id="PTHR14453:SF67">
    <property type="entry name" value="POLY [ADP-RIBOSE] POLYMERASE"/>
    <property type="match status" value="1"/>
</dbReference>
<dbReference type="EC" id="2.4.2.-" evidence="6"/>
<dbReference type="Proteomes" id="UP001634394">
    <property type="component" value="Unassembled WGS sequence"/>
</dbReference>
<evidence type="ECO:0000313" key="9">
    <source>
        <dbReference type="EMBL" id="KAL3880949.1"/>
    </source>
</evidence>
<evidence type="ECO:0000256" key="5">
    <source>
        <dbReference type="ARBA" id="ARBA00023242"/>
    </source>
</evidence>
<organism evidence="9 10">
    <name type="scientific">Sinanodonta woodiana</name>
    <name type="common">Chinese pond mussel</name>
    <name type="synonym">Anodonta woodiana</name>
    <dbReference type="NCBI Taxonomy" id="1069815"/>
    <lineage>
        <taxon>Eukaryota</taxon>
        <taxon>Metazoa</taxon>
        <taxon>Spiralia</taxon>
        <taxon>Lophotrochozoa</taxon>
        <taxon>Mollusca</taxon>
        <taxon>Bivalvia</taxon>
        <taxon>Autobranchia</taxon>
        <taxon>Heteroconchia</taxon>
        <taxon>Palaeoheterodonta</taxon>
        <taxon>Unionida</taxon>
        <taxon>Unionoidea</taxon>
        <taxon>Unionidae</taxon>
        <taxon>Unioninae</taxon>
        <taxon>Sinanodonta</taxon>
    </lineage>
</organism>
<dbReference type="InterPro" id="IPR012317">
    <property type="entry name" value="Poly(ADP-ribose)pol_cat_dom"/>
</dbReference>
<comment type="subcellular location">
    <subcellularLocation>
        <location evidence="1">Nucleus</location>
    </subcellularLocation>
</comment>
<feature type="domain" description="Macro" evidence="8">
    <location>
        <begin position="13"/>
        <end position="198"/>
    </location>
</feature>
<reference evidence="9 10" key="1">
    <citation type="submission" date="2024-11" db="EMBL/GenBank/DDBJ databases">
        <title>Chromosome-level genome assembly of the freshwater bivalve Anodonta woodiana.</title>
        <authorList>
            <person name="Chen X."/>
        </authorList>
    </citation>
    <scope>NUCLEOTIDE SEQUENCE [LARGE SCALE GENOMIC DNA]</scope>
    <source>
        <strain evidence="9">MN2024</strain>
        <tissue evidence="9">Gills</tissue>
    </source>
</reference>
<evidence type="ECO:0000259" key="8">
    <source>
        <dbReference type="PROSITE" id="PS51154"/>
    </source>
</evidence>
<dbReference type="Gene3D" id="3.90.228.10">
    <property type="match status" value="1"/>
</dbReference>
<evidence type="ECO:0000313" key="10">
    <source>
        <dbReference type="Proteomes" id="UP001634394"/>
    </source>
</evidence>
<evidence type="ECO:0000256" key="4">
    <source>
        <dbReference type="ARBA" id="ARBA00023027"/>
    </source>
</evidence>
<comment type="caution">
    <text evidence="9">The sequence shown here is derived from an EMBL/GenBank/DDBJ whole genome shotgun (WGS) entry which is preliminary data.</text>
</comment>
<dbReference type="PROSITE" id="PS51154">
    <property type="entry name" value="MACRO"/>
    <property type="match status" value="2"/>
</dbReference>
<proteinExistence type="predicted"/>
<dbReference type="Gene3D" id="3.40.220.10">
    <property type="entry name" value="Leucine Aminopeptidase, subunit E, domain 1"/>
    <property type="match status" value="2"/>
</dbReference>
<accession>A0ABD3X3Y0</accession>
<dbReference type="GO" id="GO:0003950">
    <property type="term" value="F:NAD+ poly-ADP-ribosyltransferase activity"/>
    <property type="evidence" value="ECO:0007669"/>
    <property type="project" value="UniProtKB-UniRule"/>
</dbReference>
<dbReference type="GO" id="GO:0005634">
    <property type="term" value="C:nucleus"/>
    <property type="evidence" value="ECO:0007669"/>
    <property type="project" value="UniProtKB-SubCell"/>
</dbReference>
<keyword evidence="3 6" id="KW-0808">Transferase</keyword>